<name>A0A0C4ZQ94_9GAST</name>
<proteinExistence type="predicted"/>
<organism evidence="2">
    <name type="scientific">Radix sp. MOTU3</name>
    <dbReference type="NCBI Taxonomy" id="1566018"/>
    <lineage>
        <taxon>Eukaryota</taxon>
        <taxon>Metazoa</taxon>
        <taxon>Spiralia</taxon>
        <taxon>Lophotrochozoa</taxon>
        <taxon>Mollusca</taxon>
        <taxon>Gastropoda</taxon>
        <taxon>Heterobranchia</taxon>
        <taxon>Euthyneura</taxon>
        <taxon>Panpulmonata</taxon>
        <taxon>Hygrophila</taxon>
        <taxon>Lymnaeoidea</taxon>
        <taxon>Lymnaeidae</taxon>
        <taxon>Radix</taxon>
    </lineage>
</organism>
<keyword evidence="2" id="KW-0496">Mitochondrion</keyword>
<accession>A0A0C4ZQ94</accession>
<keyword evidence="1" id="KW-1133">Transmembrane helix</keyword>
<geneLocation type="mitochondrion" evidence="2"/>
<feature type="non-terminal residue" evidence="2">
    <location>
        <position position="1"/>
    </location>
</feature>
<keyword evidence="1" id="KW-0472">Membrane</keyword>
<evidence type="ECO:0000313" key="2">
    <source>
        <dbReference type="EMBL" id="AJJ48396.1"/>
    </source>
</evidence>
<gene>
    <name evidence="2" type="primary">ATP8</name>
</gene>
<keyword evidence="1" id="KW-0812">Transmembrane</keyword>
<feature type="transmembrane region" description="Helical" evidence="1">
    <location>
        <begin position="6"/>
        <end position="27"/>
    </location>
</feature>
<sequence length="45" mass="5084">LSPTSGFLVFFCVSFSLLSLVIFMNFLKSPVTRTICLNAPKSFYF</sequence>
<reference evidence="2" key="1">
    <citation type="journal article" date="2015" name="BMC Evol. Biol.">
        <title>Positive selection in development and growth rate regulation genes involved in species divergence of the genus Radix.</title>
        <authorList>
            <person name="Feldmeyer B."/>
            <person name="Greshake B."/>
            <person name="Funke E."/>
            <person name="Ebersberger I."/>
            <person name="Pfenninger M."/>
        </authorList>
    </citation>
    <scope>NUCLEOTIDE SEQUENCE</scope>
    <source>
        <strain evidence="2">FEL</strain>
    </source>
</reference>
<dbReference type="AlphaFoldDB" id="A0A0C4ZQ94"/>
<evidence type="ECO:0000256" key="1">
    <source>
        <dbReference type="SAM" id="Phobius"/>
    </source>
</evidence>
<protein>
    <submittedName>
        <fullName evidence="2">Putative ATP synthase F0 subunit 8</fullName>
    </submittedName>
</protein>
<dbReference type="EMBL" id="KP098538">
    <property type="protein sequence ID" value="AJJ48396.1"/>
    <property type="molecule type" value="Genomic_DNA"/>
</dbReference>